<evidence type="ECO:0000256" key="6">
    <source>
        <dbReference type="ARBA" id="ARBA00023136"/>
    </source>
</evidence>
<dbReference type="GO" id="GO:0051301">
    <property type="term" value="P:cell division"/>
    <property type="evidence" value="ECO:0007669"/>
    <property type="project" value="UniProtKB-KW"/>
</dbReference>
<dbReference type="GO" id="GO:0009252">
    <property type="term" value="P:peptidoglycan biosynthetic process"/>
    <property type="evidence" value="ECO:0007669"/>
    <property type="project" value="UniProtKB-UniRule"/>
</dbReference>
<accession>A0A9X3FPQ7</accession>
<feature type="transmembrane region" description="Helical" evidence="7">
    <location>
        <begin position="248"/>
        <end position="269"/>
    </location>
</feature>
<dbReference type="GO" id="GO:0071555">
    <property type="term" value="P:cell wall organization"/>
    <property type="evidence" value="ECO:0007669"/>
    <property type="project" value="UniProtKB-KW"/>
</dbReference>
<dbReference type="GO" id="GO:0005886">
    <property type="term" value="C:plasma membrane"/>
    <property type="evidence" value="ECO:0007669"/>
    <property type="project" value="UniProtKB-SubCell"/>
</dbReference>
<keyword evidence="7 9" id="KW-0460">Magnesium</keyword>
<evidence type="ECO:0000256" key="7">
    <source>
        <dbReference type="HAMAP-Rule" id="MF_00038"/>
    </source>
</evidence>
<comment type="subcellular location">
    <subcellularLocation>
        <location evidence="7">Cell membrane</location>
        <topology evidence="7">Multi-pass membrane protein</topology>
    </subcellularLocation>
    <subcellularLocation>
        <location evidence="1">Membrane</location>
        <topology evidence="1">Multi-pass membrane protein</topology>
    </subcellularLocation>
</comment>
<keyword evidence="7" id="KW-0573">Peptidoglycan synthesis</keyword>
<comment type="caution">
    <text evidence="10">The sequence shown here is derived from an EMBL/GenBank/DDBJ whole genome shotgun (WGS) entry which is preliminary data.</text>
</comment>
<feature type="transmembrane region" description="Helical" evidence="7">
    <location>
        <begin position="173"/>
        <end position="190"/>
    </location>
</feature>
<dbReference type="CDD" id="cd06852">
    <property type="entry name" value="GT_MraY"/>
    <property type="match status" value="1"/>
</dbReference>
<name>A0A9X3FPQ7_9LACT</name>
<dbReference type="Pfam" id="PF00953">
    <property type="entry name" value="Glycos_transf_4"/>
    <property type="match status" value="1"/>
</dbReference>
<keyword evidence="7" id="KW-0131">Cell cycle</keyword>
<dbReference type="EMBL" id="JAPRFR010000002">
    <property type="protein sequence ID" value="MCZ0726001.1"/>
    <property type="molecule type" value="Genomic_DNA"/>
</dbReference>
<evidence type="ECO:0000256" key="9">
    <source>
        <dbReference type="PIRSR" id="PIRSR600715-1"/>
    </source>
</evidence>
<dbReference type="InterPro" id="IPR003524">
    <property type="entry name" value="PNAcMuramoyl-5peptid_Trfase"/>
</dbReference>
<sequence length="315" mass="35127">MLLAFIISLLLTLLIMPFFIRFMRQKQFGQVTREEGPAWHQAKSGTPTMGGVVFIFAICLSLLLTMLFNQKSLAYLWVIMLALVFFAGIGYLDDFLKIFKQQNEGLSSKQKFLLQLLGSALMLVLFNVFDLQVHLPLPFIGELQQPLILLVFLLIWMTGFSNAFNLTDGLDGLSSGCGIISFLTFAVLAWREGQVAITIACLAIVGGLIGFIAFNVKPAKIFMGDAGSLALGAVLAVISVLLNNPWSLLLVGLIYIIETLSVMIQVTSYKLTKRRVFLMSPIHHHFEMKGWSEWKVDIVFWTVQLLASLLALLVF</sequence>
<dbReference type="InterPro" id="IPR018480">
    <property type="entry name" value="PNAcMuramoyl-5peptid_Trfase_CS"/>
</dbReference>
<dbReference type="PROSITE" id="PS01348">
    <property type="entry name" value="MRAY_2"/>
    <property type="match status" value="1"/>
</dbReference>
<feature type="binding site" evidence="9">
    <location>
        <position position="225"/>
    </location>
    <ligand>
        <name>Mg(2+)</name>
        <dbReference type="ChEBI" id="CHEBI:18420"/>
    </ligand>
</feature>
<keyword evidence="3 7" id="KW-0808">Transferase</keyword>
<keyword evidence="7" id="KW-0132">Cell division</keyword>
<dbReference type="InterPro" id="IPR000715">
    <property type="entry name" value="Glycosyl_transferase_4"/>
</dbReference>
<comment type="catalytic activity">
    <reaction evidence="7">
        <text>UDP-N-acetyl-alpha-D-muramoyl-L-alanyl-gamma-D-glutamyl-L-lysyl-D-alanyl-D-alanine + di-trans,octa-cis-undecaprenyl phosphate = Mur2Ac(oyl-L-Ala-gamma-D-Glu-L-Lys-D-Ala-D-Ala)-di-trans,octa-cis-undecaprenyl diphosphate + UMP</text>
        <dbReference type="Rhea" id="RHEA:21920"/>
        <dbReference type="ChEBI" id="CHEBI:57865"/>
        <dbReference type="ChEBI" id="CHEBI:60032"/>
        <dbReference type="ChEBI" id="CHEBI:60392"/>
        <dbReference type="ChEBI" id="CHEBI:70758"/>
        <dbReference type="EC" id="2.7.8.13"/>
    </reaction>
</comment>
<feature type="transmembrane region" description="Helical" evidence="7">
    <location>
        <begin position="112"/>
        <end position="135"/>
    </location>
</feature>
<evidence type="ECO:0000256" key="8">
    <source>
        <dbReference type="NCBIfam" id="TIGR00445"/>
    </source>
</evidence>
<evidence type="ECO:0000256" key="1">
    <source>
        <dbReference type="ARBA" id="ARBA00004141"/>
    </source>
</evidence>
<organism evidence="10 11">
    <name type="scientific">Aerococcus kribbianus</name>
    <dbReference type="NCBI Taxonomy" id="2999064"/>
    <lineage>
        <taxon>Bacteria</taxon>
        <taxon>Bacillati</taxon>
        <taxon>Bacillota</taxon>
        <taxon>Bacilli</taxon>
        <taxon>Lactobacillales</taxon>
        <taxon>Aerococcaceae</taxon>
        <taxon>Aerococcus</taxon>
    </lineage>
</organism>
<evidence type="ECO:0000256" key="4">
    <source>
        <dbReference type="ARBA" id="ARBA00022692"/>
    </source>
</evidence>
<reference evidence="10" key="1">
    <citation type="submission" date="2022-12" db="EMBL/GenBank/DDBJ databases">
        <title>Description and comparative metabolic analysis of Aerococcus sp. nov., isolated from the feces of a pig.</title>
        <authorList>
            <person name="Chang Y.-H."/>
        </authorList>
    </citation>
    <scope>NUCLEOTIDE SEQUENCE</scope>
    <source>
        <strain evidence="10">YH-aer222</strain>
    </source>
</reference>
<dbReference type="PANTHER" id="PTHR22926:SF5">
    <property type="entry name" value="PHOSPHO-N-ACETYLMURAMOYL-PENTAPEPTIDE-TRANSFERASE HOMOLOG"/>
    <property type="match status" value="1"/>
</dbReference>
<proteinExistence type="inferred from homology"/>
<dbReference type="GO" id="GO:0008360">
    <property type="term" value="P:regulation of cell shape"/>
    <property type="evidence" value="ECO:0007669"/>
    <property type="project" value="UniProtKB-KW"/>
</dbReference>
<feature type="binding site" evidence="9">
    <location>
        <position position="165"/>
    </location>
    <ligand>
        <name>Mg(2+)</name>
        <dbReference type="ChEBI" id="CHEBI:18420"/>
    </ligand>
</feature>
<evidence type="ECO:0000313" key="11">
    <source>
        <dbReference type="Proteomes" id="UP001146670"/>
    </source>
</evidence>
<feature type="transmembrane region" description="Helical" evidence="7">
    <location>
        <begin position="6"/>
        <end position="23"/>
    </location>
</feature>
<protein>
    <recommendedName>
        <fullName evidence="7 8">Phospho-N-acetylmuramoyl-pentapeptide-transferase</fullName>
        <ecNumber evidence="7 8">2.7.8.13</ecNumber>
    </recommendedName>
    <alternativeName>
        <fullName evidence="7">UDP-MurNAc-pentapeptide phosphotransferase</fullName>
    </alternativeName>
</protein>
<keyword evidence="11" id="KW-1185">Reference proteome</keyword>
<feature type="transmembrane region" description="Helical" evidence="7">
    <location>
        <begin position="49"/>
        <end position="68"/>
    </location>
</feature>
<comment type="pathway">
    <text evidence="7">Cell wall biogenesis; peptidoglycan biosynthesis.</text>
</comment>
<evidence type="ECO:0000313" key="10">
    <source>
        <dbReference type="EMBL" id="MCZ0726001.1"/>
    </source>
</evidence>
<comment type="cofactor">
    <cofactor evidence="7 9">
        <name>Mg(2+)</name>
        <dbReference type="ChEBI" id="CHEBI:18420"/>
    </cofactor>
</comment>
<feature type="transmembrane region" description="Helical" evidence="7">
    <location>
        <begin position="74"/>
        <end position="92"/>
    </location>
</feature>
<dbReference type="PANTHER" id="PTHR22926">
    <property type="entry name" value="PHOSPHO-N-ACETYLMURAMOYL-PENTAPEPTIDE-TRANSFERASE"/>
    <property type="match status" value="1"/>
</dbReference>
<keyword evidence="7" id="KW-0133">Cell shape</keyword>
<evidence type="ECO:0000256" key="3">
    <source>
        <dbReference type="ARBA" id="ARBA00022679"/>
    </source>
</evidence>
<keyword evidence="7" id="KW-1003">Cell membrane</keyword>
<feature type="transmembrane region" description="Helical" evidence="7">
    <location>
        <begin position="221"/>
        <end position="242"/>
    </location>
</feature>
<feature type="transmembrane region" description="Helical" evidence="7">
    <location>
        <begin position="147"/>
        <end position="166"/>
    </location>
</feature>
<feature type="transmembrane region" description="Helical" evidence="7">
    <location>
        <begin position="196"/>
        <end position="214"/>
    </location>
</feature>
<keyword evidence="7" id="KW-0961">Cell wall biogenesis/degradation</keyword>
<dbReference type="AlphaFoldDB" id="A0A9X3FPQ7"/>
<dbReference type="EC" id="2.7.8.13" evidence="7 8"/>
<evidence type="ECO:0000256" key="2">
    <source>
        <dbReference type="ARBA" id="ARBA00005583"/>
    </source>
</evidence>
<dbReference type="NCBIfam" id="TIGR00445">
    <property type="entry name" value="mraY"/>
    <property type="match status" value="1"/>
</dbReference>
<dbReference type="HAMAP" id="MF_00038">
    <property type="entry name" value="MraY"/>
    <property type="match status" value="1"/>
</dbReference>
<keyword evidence="5 7" id="KW-1133">Transmembrane helix</keyword>
<dbReference type="Proteomes" id="UP001146670">
    <property type="component" value="Unassembled WGS sequence"/>
</dbReference>
<keyword evidence="4 7" id="KW-0812">Transmembrane</keyword>
<dbReference type="RefSeq" id="WP_268752330.1">
    <property type="nucleotide sequence ID" value="NZ_JAPRFQ010000002.1"/>
</dbReference>
<dbReference type="Pfam" id="PF10555">
    <property type="entry name" value="MraY_sig1"/>
    <property type="match status" value="1"/>
</dbReference>
<comment type="function">
    <text evidence="7">Catalyzes the initial step of the lipid cycle reactions in the biosynthesis of the cell wall peptidoglycan: transfers peptidoglycan precursor phospho-MurNAc-pentapeptide from UDP-MurNAc-pentapeptide onto the lipid carrier undecaprenyl phosphate, yielding undecaprenyl-pyrophosphoryl-MurNAc-pentapeptide, known as lipid I.</text>
</comment>
<comment type="similarity">
    <text evidence="2 7">Belongs to the glycosyltransferase 4 family. MraY subfamily.</text>
</comment>
<dbReference type="GO" id="GO:0008963">
    <property type="term" value="F:phospho-N-acetylmuramoyl-pentapeptide-transferase activity"/>
    <property type="evidence" value="ECO:0007669"/>
    <property type="project" value="UniProtKB-UniRule"/>
</dbReference>
<keyword evidence="6 7" id="KW-0472">Membrane</keyword>
<dbReference type="PROSITE" id="PS01347">
    <property type="entry name" value="MRAY_1"/>
    <property type="match status" value="1"/>
</dbReference>
<gene>
    <name evidence="7 10" type="primary">mraY</name>
    <name evidence="10" type="ORF">OW157_05375</name>
</gene>
<evidence type="ECO:0000256" key="5">
    <source>
        <dbReference type="ARBA" id="ARBA00022989"/>
    </source>
</evidence>
<keyword evidence="7 9" id="KW-0479">Metal-binding</keyword>
<dbReference type="GO" id="GO:0046872">
    <property type="term" value="F:metal ion binding"/>
    <property type="evidence" value="ECO:0007669"/>
    <property type="project" value="UniProtKB-KW"/>
</dbReference>